<dbReference type="PANTHER" id="PTHR47331">
    <property type="entry name" value="PHD-TYPE DOMAIN-CONTAINING PROTEIN"/>
    <property type="match status" value="1"/>
</dbReference>
<protein>
    <submittedName>
        <fullName evidence="3">Uncharacterized protein</fullName>
    </submittedName>
</protein>
<dbReference type="InterPro" id="IPR005312">
    <property type="entry name" value="DUF1759"/>
</dbReference>
<evidence type="ECO:0000313" key="4">
    <source>
        <dbReference type="Proteomes" id="UP001160148"/>
    </source>
</evidence>
<accession>A0AAV0VF93</accession>
<dbReference type="PANTHER" id="PTHR47331:SF5">
    <property type="entry name" value="RIBONUCLEASE H"/>
    <property type="match status" value="1"/>
</dbReference>
<proteinExistence type="predicted"/>
<dbReference type="InterPro" id="IPR041588">
    <property type="entry name" value="Integrase_H2C2"/>
</dbReference>
<keyword evidence="4" id="KW-1185">Reference proteome</keyword>
<dbReference type="AlphaFoldDB" id="A0AAV0VF93"/>
<evidence type="ECO:0000259" key="1">
    <source>
        <dbReference type="Pfam" id="PF17921"/>
    </source>
</evidence>
<dbReference type="InterPro" id="IPR040676">
    <property type="entry name" value="DUF5641"/>
</dbReference>
<gene>
    <name evidence="3" type="ORF">MEUPH1_LOCUS226</name>
</gene>
<organism evidence="3 4">
    <name type="scientific">Macrosiphum euphorbiae</name>
    <name type="common">potato aphid</name>
    <dbReference type="NCBI Taxonomy" id="13131"/>
    <lineage>
        <taxon>Eukaryota</taxon>
        <taxon>Metazoa</taxon>
        <taxon>Ecdysozoa</taxon>
        <taxon>Arthropoda</taxon>
        <taxon>Hexapoda</taxon>
        <taxon>Insecta</taxon>
        <taxon>Pterygota</taxon>
        <taxon>Neoptera</taxon>
        <taxon>Paraneoptera</taxon>
        <taxon>Hemiptera</taxon>
        <taxon>Sternorrhyncha</taxon>
        <taxon>Aphidomorpha</taxon>
        <taxon>Aphidoidea</taxon>
        <taxon>Aphididae</taxon>
        <taxon>Macrosiphini</taxon>
        <taxon>Macrosiphum</taxon>
    </lineage>
</organism>
<evidence type="ECO:0000259" key="2">
    <source>
        <dbReference type="Pfam" id="PF18701"/>
    </source>
</evidence>
<dbReference type="Gene3D" id="2.40.70.10">
    <property type="entry name" value="Acid Proteases"/>
    <property type="match status" value="1"/>
</dbReference>
<comment type="caution">
    <text evidence="3">The sequence shown here is derived from an EMBL/GenBank/DDBJ whole genome shotgun (WGS) entry which is preliminary data.</text>
</comment>
<dbReference type="CDD" id="cd00303">
    <property type="entry name" value="retropepsin_like"/>
    <property type="match status" value="1"/>
</dbReference>
<feature type="domain" description="DUF5641" evidence="2">
    <location>
        <begin position="1017"/>
        <end position="1109"/>
    </location>
</feature>
<dbReference type="Pfam" id="PF17921">
    <property type="entry name" value="Integrase_H2C2"/>
    <property type="match status" value="1"/>
</dbReference>
<dbReference type="Pfam" id="PF03564">
    <property type="entry name" value="DUF1759"/>
    <property type="match status" value="1"/>
</dbReference>
<evidence type="ECO:0000313" key="3">
    <source>
        <dbReference type="EMBL" id="CAI6342893.1"/>
    </source>
</evidence>
<dbReference type="Proteomes" id="UP001160148">
    <property type="component" value="Unassembled WGS sequence"/>
</dbReference>
<name>A0AAV0VF93_9HEMI</name>
<reference evidence="3 4" key="1">
    <citation type="submission" date="2023-01" db="EMBL/GenBank/DDBJ databases">
        <authorList>
            <person name="Whitehead M."/>
        </authorList>
    </citation>
    <scope>NUCLEOTIDE SEQUENCE [LARGE SCALE GENOMIC DNA]</scope>
</reference>
<dbReference type="InterPro" id="IPR021109">
    <property type="entry name" value="Peptidase_aspartic_dom_sf"/>
</dbReference>
<dbReference type="EMBL" id="CARXXK010000001">
    <property type="protein sequence ID" value="CAI6342893.1"/>
    <property type="molecule type" value="Genomic_DNA"/>
</dbReference>
<feature type="domain" description="Integrase zinc-binding" evidence="1">
    <location>
        <begin position="906"/>
        <end position="958"/>
    </location>
</feature>
<dbReference type="Pfam" id="PF18701">
    <property type="entry name" value="DUF5641"/>
    <property type="match status" value="1"/>
</dbReference>
<sequence>MAPPELTECIRKRGVAKGKLTRFGSFFDTFQRNARRNYTELKLRLDKLESLFDEFDLIQTEIEGLDESDSQQEERIKFENEFFSIQAAAVNELSSQELQSSDQSFSRNHRPGVEAHMKLPRINLPEFDGEYENWQCYRDTFSVMIHNARIPAVEKFQYLRLSLKGLAAQLIESLEVTEGNYLVAWNLVQERFENKRLIVQTHVSKLFAVNKLKNESASATRSFFDIFSRHLGALKAIGEPVDEWSTLLVHIASSKLDDKSLMEWETSRKDTSVPTWNEFTTFLNHRCQTLAAIEVSKAQGRNMWQDPSIPVRRSFTTVHQPSIMSQSKCPMCKLVHALYQCPKFLALRTPERVKFARTINVCVNCLRGGHRASSCRSAGCSKCNQRHNSKLHLEDDERAEAFANSALIDEETGNSSDTQESIVDSEESQVALKAQIMEKRKTVGEVTMLSTALVIISDVRGKGIMARVLLDSGSQVNLMTTRLAIKLGYPITETATTVIGVSGMSCKAVGQVSATVKSRINAYSTDLRFLVLQNIANTLQSVQPTNEVMNTINLGECADPDFRSTKKIDIILGSEIFYELLCIGQIKPAGTRAIWQKTVFGWVLSGRVQSDHINPHTSCMTTMVSIDNSIQNEVQKFWELEEVVEPKERRKYSIEECKCETHFLKTSSRDADGRFTLKLPFRNNIQQLLGESRFMATKRFHQMERKLNENPELKLEYVRFMREYQNLGHMTLSTKTNTHSTEHPQWWSGPSWMIQPETEWPKQKLLNNEEEPVEQRKTVKVLHVHTESQMEFQDIVNRFSKLERLQRVTAYLFRAVTQRKYRLTGDLKAEELKRGLMYWVKITQAQAFSSEISQLKAGNSLNDSKLQSLVPFIDDNDVLRVGGRLQNSNESYEARHPIILPSTTYLVELIADKEHRRLIHAGPQQIVASLQRVFWIPGLRSVIQKIIFKCNPCYRWKVQASKQLMGSLPVSRANPSSIFHVCGVDYAGPFQVRFGSRKPLTALPEPNYLDIKAPRLRWHMVQQLVQGFWKRWRTEYLQSLQVRHKWTQTEENLQVGDLVLIREDYETPLAWSRGRILLLHTGSDGLVRVATVKTATTEMKRPIHKLCLLPGQREVQLNP</sequence>